<reference evidence="1 2" key="1">
    <citation type="submission" date="2015-12" db="EMBL/GenBank/DDBJ databases">
        <title>Genome sequence of Aneurinibacillus soli.</title>
        <authorList>
            <person name="Lee J.S."/>
            <person name="Lee K.C."/>
            <person name="Kim K.K."/>
            <person name="Lee B.W."/>
        </authorList>
    </citation>
    <scope>NUCLEOTIDE SEQUENCE [LARGE SCALE GENOMIC DNA]</scope>
    <source>
        <strain evidence="1 2">CB4</strain>
    </source>
</reference>
<keyword evidence="2" id="KW-1185">Reference proteome</keyword>
<sequence>MRIGDNMPIEKALGIEQKQKVIPQYYEEFDEVMQKRSRELDVEKLNKLIQQIDTQGERLNRSRTVKDLKEYKSLVKNFMEEAVKNGVALEERNGFSRRGRSKVYKIITEVDKKLNEVTDAVLKKEQKGINILDAVGEIRGLLVNMYV</sequence>
<dbReference type="Pfam" id="PF03885">
    <property type="entry name" value="DUF327"/>
    <property type="match status" value="1"/>
</dbReference>
<dbReference type="InterPro" id="IPR005585">
    <property type="entry name" value="DUF327"/>
</dbReference>
<dbReference type="AlphaFoldDB" id="A0A0U4WBJ8"/>
<evidence type="ECO:0000313" key="2">
    <source>
        <dbReference type="Proteomes" id="UP000217696"/>
    </source>
</evidence>
<gene>
    <name evidence="1" type="ORF">CB4_00321</name>
</gene>
<dbReference type="RefSeq" id="WP_231956114.1">
    <property type="nucleotide sequence ID" value="NZ_AP017312.1"/>
</dbReference>
<accession>A0A0U4WBJ8</accession>
<dbReference type="Proteomes" id="UP000217696">
    <property type="component" value="Chromosome"/>
</dbReference>
<evidence type="ECO:0000313" key="1">
    <source>
        <dbReference type="EMBL" id="BAU26216.1"/>
    </source>
</evidence>
<dbReference type="EMBL" id="AP017312">
    <property type="protein sequence ID" value="BAU26216.1"/>
    <property type="molecule type" value="Genomic_DNA"/>
</dbReference>
<organism evidence="1 2">
    <name type="scientific">Aneurinibacillus soli</name>
    <dbReference type="NCBI Taxonomy" id="1500254"/>
    <lineage>
        <taxon>Bacteria</taxon>
        <taxon>Bacillati</taxon>
        <taxon>Bacillota</taxon>
        <taxon>Bacilli</taxon>
        <taxon>Bacillales</taxon>
        <taxon>Paenibacillaceae</taxon>
        <taxon>Aneurinibacillus group</taxon>
        <taxon>Aneurinibacillus</taxon>
    </lineage>
</organism>
<dbReference type="KEGG" id="asoc:CB4_00321"/>
<dbReference type="InterPro" id="IPR024042">
    <property type="entry name" value="TM1646-like_dom_sf"/>
</dbReference>
<dbReference type="SUPFAM" id="SSF158397">
    <property type="entry name" value="TM1646-like"/>
    <property type="match status" value="1"/>
</dbReference>
<name>A0A0U4WBJ8_9BACL</name>
<proteinExistence type="predicted"/>
<protein>
    <submittedName>
        <fullName evidence="1">Uncharacterized protein</fullName>
    </submittedName>
</protein>
<dbReference type="Gene3D" id="1.20.120.490">
    <property type="entry name" value="Hypothetical protein TM1646-like domain"/>
    <property type="match status" value="1"/>
</dbReference>